<gene>
    <name evidence="1" type="ORF">CRG98_014719</name>
</gene>
<organism evidence="1 2">
    <name type="scientific">Punica granatum</name>
    <name type="common">Pomegranate</name>
    <dbReference type="NCBI Taxonomy" id="22663"/>
    <lineage>
        <taxon>Eukaryota</taxon>
        <taxon>Viridiplantae</taxon>
        <taxon>Streptophyta</taxon>
        <taxon>Embryophyta</taxon>
        <taxon>Tracheophyta</taxon>
        <taxon>Spermatophyta</taxon>
        <taxon>Magnoliopsida</taxon>
        <taxon>eudicotyledons</taxon>
        <taxon>Gunneridae</taxon>
        <taxon>Pentapetalae</taxon>
        <taxon>rosids</taxon>
        <taxon>malvids</taxon>
        <taxon>Myrtales</taxon>
        <taxon>Lythraceae</taxon>
        <taxon>Punica</taxon>
    </lineage>
</organism>
<proteinExistence type="predicted"/>
<keyword evidence="2" id="KW-1185">Reference proteome</keyword>
<sequence length="139" mass="16093">MAEPLTFIRHWSNDLRFLQRHNRLHLLHSSSRFIIKLRKSPRQRLSRFGGGRAYLLVTTPTDGGVAQRERGRRTNKHVVAWERSWSEGTKEEKVEELLVAGLCEGGGEEWDGSNKHNEECEWSWRGTKGEVRAAVSRRS</sequence>
<comment type="caution">
    <text evidence="1">The sequence shown here is derived from an EMBL/GenBank/DDBJ whole genome shotgun (WGS) entry which is preliminary data.</text>
</comment>
<dbReference type="AlphaFoldDB" id="A0A2I0KAT6"/>
<evidence type="ECO:0000313" key="1">
    <source>
        <dbReference type="EMBL" id="PKI64876.1"/>
    </source>
</evidence>
<dbReference type="EMBL" id="PGOL01000789">
    <property type="protein sequence ID" value="PKI64876.1"/>
    <property type="molecule type" value="Genomic_DNA"/>
</dbReference>
<reference evidence="1 2" key="1">
    <citation type="submission" date="2017-11" db="EMBL/GenBank/DDBJ databases">
        <title>De-novo sequencing of pomegranate (Punica granatum L.) genome.</title>
        <authorList>
            <person name="Akparov Z."/>
            <person name="Amiraslanov A."/>
            <person name="Hajiyeva S."/>
            <person name="Abbasov M."/>
            <person name="Kaur K."/>
            <person name="Hamwieh A."/>
            <person name="Solovyev V."/>
            <person name="Salamov A."/>
            <person name="Braich B."/>
            <person name="Kosarev P."/>
            <person name="Mahmoud A."/>
            <person name="Hajiyev E."/>
            <person name="Babayeva S."/>
            <person name="Izzatullayeva V."/>
            <person name="Mammadov A."/>
            <person name="Mammadov A."/>
            <person name="Sharifova S."/>
            <person name="Ojaghi J."/>
            <person name="Eynullazada K."/>
            <person name="Bayramov B."/>
            <person name="Abdulazimova A."/>
            <person name="Shahmuradov I."/>
        </authorList>
    </citation>
    <scope>NUCLEOTIDE SEQUENCE [LARGE SCALE GENOMIC DNA]</scope>
    <source>
        <strain evidence="2">cv. AG2017</strain>
        <tissue evidence="1">Leaf</tissue>
    </source>
</reference>
<protein>
    <submittedName>
        <fullName evidence="1">Uncharacterized protein</fullName>
    </submittedName>
</protein>
<accession>A0A2I0KAT6</accession>
<evidence type="ECO:0000313" key="2">
    <source>
        <dbReference type="Proteomes" id="UP000233551"/>
    </source>
</evidence>
<dbReference type="Proteomes" id="UP000233551">
    <property type="component" value="Unassembled WGS sequence"/>
</dbReference>
<name>A0A2I0KAT6_PUNGR</name>